<sequence>MLLYAIPSMAPWLVPVYAGTWMPAELWQQPDAVFASMYTTGVIEALPRSHACAQMAFITCSSADMELRHW</sequence>
<organism evidence="1">
    <name type="scientific">Ixodes ricinus</name>
    <name type="common">Common tick</name>
    <name type="synonym">Acarus ricinus</name>
    <dbReference type="NCBI Taxonomy" id="34613"/>
    <lineage>
        <taxon>Eukaryota</taxon>
        <taxon>Metazoa</taxon>
        <taxon>Ecdysozoa</taxon>
        <taxon>Arthropoda</taxon>
        <taxon>Chelicerata</taxon>
        <taxon>Arachnida</taxon>
        <taxon>Acari</taxon>
        <taxon>Parasitiformes</taxon>
        <taxon>Ixodida</taxon>
        <taxon>Ixodoidea</taxon>
        <taxon>Ixodidae</taxon>
        <taxon>Ixodinae</taxon>
        <taxon>Ixodes</taxon>
    </lineage>
</organism>
<dbReference type="AlphaFoldDB" id="A0A147BD25"/>
<name>A0A147BD25_IXORI</name>
<dbReference type="EMBL" id="GEGO01006738">
    <property type="protein sequence ID" value="JAR88666.1"/>
    <property type="molecule type" value="Transcribed_RNA"/>
</dbReference>
<protein>
    <submittedName>
        <fullName evidence="1">Putative secreted protein</fullName>
    </submittedName>
</protein>
<evidence type="ECO:0000313" key="1">
    <source>
        <dbReference type="EMBL" id="JAR88666.1"/>
    </source>
</evidence>
<accession>A0A147BD25</accession>
<reference evidence="1" key="1">
    <citation type="journal article" date="2018" name="PLoS Negl. Trop. Dis.">
        <title>Sialome diversity of ticks revealed by RNAseq of single tick salivary glands.</title>
        <authorList>
            <person name="Perner J."/>
            <person name="Kropackova S."/>
            <person name="Kopacek P."/>
            <person name="Ribeiro J.M."/>
        </authorList>
    </citation>
    <scope>NUCLEOTIDE SEQUENCE</scope>
    <source>
        <strain evidence="1">Siblings of single egg batch collected in Ceske Budejovice</strain>
        <tissue evidence="1">Salivary glands</tissue>
    </source>
</reference>
<proteinExistence type="predicted"/>